<evidence type="ECO:0000259" key="7">
    <source>
        <dbReference type="PROSITE" id="PS50240"/>
    </source>
</evidence>
<gene>
    <name evidence="8" type="ORF">B4U80_09642</name>
</gene>
<dbReference type="PANTHER" id="PTHR24264:SF65">
    <property type="entry name" value="SRCR DOMAIN-CONTAINING PROTEIN"/>
    <property type="match status" value="1"/>
</dbReference>
<dbReference type="Proteomes" id="UP000288716">
    <property type="component" value="Unassembled WGS sequence"/>
</dbReference>
<feature type="non-terminal residue" evidence="8">
    <location>
        <position position="1"/>
    </location>
</feature>
<dbReference type="InterPro" id="IPR009003">
    <property type="entry name" value="Peptidase_S1_PA"/>
</dbReference>
<organism evidence="8 9">
    <name type="scientific">Leptotrombidium deliense</name>
    <dbReference type="NCBI Taxonomy" id="299467"/>
    <lineage>
        <taxon>Eukaryota</taxon>
        <taxon>Metazoa</taxon>
        <taxon>Ecdysozoa</taxon>
        <taxon>Arthropoda</taxon>
        <taxon>Chelicerata</taxon>
        <taxon>Arachnida</taxon>
        <taxon>Acari</taxon>
        <taxon>Acariformes</taxon>
        <taxon>Trombidiformes</taxon>
        <taxon>Prostigmata</taxon>
        <taxon>Anystina</taxon>
        <taxon>Parasitengona</taxon>
        <taxon>Trombiculoidea</taxon>
        <taxon>Trombiculidae</taxon>
        <taxon>Leptotrombidium</taxon>
    </lineage>
</organism>
<dbReference type="InterPro" id="IPR018114">
    <property type="entry name" value="TRYPSIN_HIS"/>
</dbReference>
<dbReference type="InterPro" id="IPR043504">
    <property type="entry name" value="Peptidase_S1_PA_chymotrypsin"/>
</dbReference>
<keyword evidence="9" id="KW-1185">Reference proteome</keyword>
<keyword evidence="5" id="KW-0720">Serine protease</keyword>
<sequence length="202" mass="22669">DVHSKLIDAIAPRFKRNAGDESINENIDEINQTSYIIGGSTAQQGAYPWTVRLEVYYPGAPKARGVCGAVLWNKNHVVTAAHCIRNCKSGKQAEKIKVCIGDYDQNQNDGEMCYWANQWWPHPSYVYCNLNQLKNDIAVIKISNGMRVPYWGPNNVGNANFPWAPNNNTYEGTSTLTGWGQTNPSPYQYPKFPSKMKVVNLP</sequence>
<keyword evidence="6" id="KW-1015">Disulfide bond</keyword>
<dbReference type="PROSITE" id="PS00134">
    <property type="entry name" value="TRYPSIN_HIS"/>
    <property type="match status" value="1"/>
</dbReference>
<evidence type="ECO:0000313" key="8">
    <source>
        <dbReference type="EMBL" id="RWS20593.1"/>
    </source>
</evidence>
<dbReference type="InterPro" id="IPR001254">
    <property type="entry name" value="Trypsin_dom"/>
</dbReference>
<dbReference type="PANTHER" id="PTHR24264">
    <property type="entry name" value="TRYPSIN-RELATED"/>
    <property type="match status" value="1"/>
</dbReference>
<reference evidence="8 9" key="1">
    <citation type="journal article" date="2018" name="Gigascience">
        <title>Genomes of trombidid mites reveal novel predicted allergens and laterally-transferred genes associated with secondary metabolism.</title>
        <authorList>
            <person name="Dong X."/>
            <person name="Chaisiri K."/>
            <person name="Xia D."/>
            <person name="Armstrong S.D."/>
            <person name="Fang Y."/>
            <person name="Donnelly M.J."/>
            <person name="Kadowaki T."/>
            <person name="McGarry J.W."/>
            <person name="Darby A.C."/>
            <person name="Makepeace B.L."/>
        </authorList>
    </citation>
    <scope>NUCLEOTIDE SEQUENCE [LARGE SCALE GENOMIC DNA]</scope>
    <source>
        <strain evidence="8">UoL-UT</strain>
    </source>
</reference>
<name>A0A443RZB1_9ACAR</name>
<dbReference type="STRING" id="299467.A0A443RZB1"/>
<dbReference type="OrthoDB" id="6380398at2759"/>
<evidence type="ECO:0000256" key="5">
    <source>
        <dbReference type="ARBA" id="ARBA00022825"/>
    </source>
</evidence>
<keyword evidence="4" id="KW-0378">Hydrolase</keyword>
<keyword evidence="3" id="KW-0645">Protease</keyword>
<comment type="caution">
    <text evidence="8">The sequence shown here is derived from an EMBL/GenBank/DDBJ whole genome shotgun (WGS) entry which is preliminary data.</text>
</comment>
<dbReference type="GO" id="GO:0005615">
    <property type="term" value="C:extracellular space"/>
    <property type="evidence" value="ECO:0007669"/>
    <property type="project" value="TreeGrafter"/>
</dbReference>
<evidence type="ECO:0000256" key="6">
    <source>
        <dbReference type="ARBA" id="ARBA00023157"/>
    </source>
</evidence>
<dbReference type="AlphaFoldDB" id="A0A443RZB1"/>
<dbReference type="FunFam" id="2.40.10.10:FF:000068">
    <property type="entry name" value="transmembrane protease serine 2"/>
    <property type="match status" value="1"/>
</dbReference>
<dbReference type="SUPFAM" id="SSF50494">
    <property type="entry name" value="Trypsin-like serine proteases"/>
    <property type="match status" value="1"/>
</dbReference>
<dbReference type="PROSITE" id="PS50240">
    <property type="entry name" value="TRYPSIN_DOM"/>
    <property type="match status" value="1"/>
</dbReference>
<feature type="domain" description="Peptidase S1" evidence="7">
    <location>
        <begin position="36"/>
        <end position="202"/>
    </location>
</feature>
<evidence type="ECO:0000256" key="3">
    <source>
        <dbReference type="ARBA" id="ARBA00022670"/>
    </source>
</evidence>
<evidence type="ECO:0000256" key="1">
    <source>
        <dbReference type="ARBA" id="ARBA00004613"/>
    </source>
</evidence>
<comment type="subcellular location">
    <subcellularLocation>
        <location evidence="1">Secreted</location>
    </subcellularLocation>
</comment>
<evidence type="ECO:0000313" key="9">
    <source>
        <dbReference type="Proteomes" id="UP000288716"/>
    </source>
</evidence>
<dbReference type="VEuPathDB" id="VectorBase:LDEU011447"/>
<dbReference type="Pfam" id="PF00089">
    <property type="entry name" value="Trypsin"/>
    <property type="match status" value="1"/>
</dbReference>
<dbReference type="GO" id="GO:0006508">
    <property type="term" value="P:proteolysis"/>
    <property type="evidence" value="ECO:0007669"/>
    <property type="project" value="UniProtKB-KW"/>
</dbReference>
<feature type="non-terminal residue" evidence="8">
    <location>
        <position position="202"/>
    </location>
</feature>
<evidence type="ECO:0000256" key="2">
    <source>
        <dbReference type="ARBA" id="ARBA00022525"/>
    </source>
</evidence>
<dbReference type="InterPro" id="IPR050127">
    <property type="entry name" value="Serine_Proteases_S1"/>
</dbReference>
<dbReference type="SMART" id="SM00020">
    <property type="entry name" value="Tryp_SPc"/>
    <property type="match status" value="1"/>
</dbReference>
<accession>A0A443RZB1</accession>
<dbReference type="GO" id="GO:0004252">
    <property type="term" value="F:serine-type endopeptidase activity"/>
    <property type="evidence" value="ECO:0007669"/>
    <property type="project" value="InterPro"/>
</dbReference>
<evidence type="ECO:0000256" key="4">
    <source>
        <dbReference type="ARBA" id="ARBA00022801"/>
    </source>
</evidence>
<dbReference type="EMBL" id="NCKV01016630">
    <property type="protein sequence ID" value="RWS20593.1"/>
    <property type="molecule type" value="Genomic_DNA"/>
</dbReference>
<protein>
    <submittedName>
        <fullName evidence="8">Trypsin-8-like protein</fullName>
    </submittedName>
</protein>
<proteinExistence type="predicted"/>
<keyword evidence="2" id="KW-0964">Secreted</keyword>
<dbReference type="Gene3D" id="2.40.10.10">
    <property type="entry name" value="Trypsin-like serine proteases"/>
    <property type="match status" value="1"/>
</dbReference>